<dbReference type="PANTHER" id="PTHR12151">
    <property type="entry name" value="ELECTRON TRANSPORT PROTIN SCO1/SENC FAMILY MEMBER"/>
    <property type="match status" value="1"/>
</dbReference>
<evidence type="ECO:0000256" key="4">
    <source>
        <dbReference type="ARBA" id="ARBA00022792"/>
    </source>
</evidence>
<feature type="disulfide bond" description="Redox-active" evidence="10">
    <location>
        <begin position="150"/>
        <end position="154"/>
    </location>
</feature>
<comment type="similarity">
    <text evidence="2 8">Belongs to the SCO1/2 family.</text>
</comment>
<keyword evidence="5 9" id="KW-0186">Copper</keyword>
<evidence type="ECO:0000256" key="10">
    <source>
        <dbReference type="PIRSR" id="PIRSR603782-2"/>
    </source>
</evidence>
<dbReference type="InterPro" id="IPR017276">
    <property type="entry name" value="Synth_of_cyt-c-oxidase_Sco1/2"/>
</dbReference>
<reference evidence="12" key="1">
    <citation type="submission" date="2022-07" db="EMBL/GenBank/DDBJ databases">
        <title>Fungi with potential for degradation of polypropylene.</title>
        <authorList>
            <person name="Gostincar C."/>
        </authorList>
    </citation>
    <scope>NUCLEOTIDE SEQUENCE</scope>
    <source>
        <strain evidence="12">EXF-13308</strain>
    </source>
</reference>
<feature type="binding site" evidence="9">
    <location>
        <position position="154"/>
    </location>
    <ligand>
        <name>Cu cation</name>
        <dbReference type="ChEBI" id="CHEBI:23378"/>
    </ligand>
</feature>
<proteinExistence type="inferred from homology"/>
<dbReference type="Pfam" id="PF02630">
    <property type="entry name" value="SCO1-SenC"/>
    <property type="match status" value="1"/>
</dbReference>
<keyword evidence="11" id="KW-1133">Transmembrane helix</keyword>
<dbReference type="PIRSF" id="PIRSF037736">
    <property type="entry name" value="SCO1"/>
    <property type="match status" value="1"/>
</dbReference>
<dbReference type="InterPro" id="IPR003782">
    <property type="entry name" value="SCO1/SenC"/>
</dbReference>
<dbReference type="GO" id="GO:0006878">
    <property type="term" value="P:intracellular copper ion homeostasis"/>
    <property type="evidence" value="ECO:0007669"/>
    <property type="project" value="UniProtKB-UniRule"/>
</dbReference>
<keyword evidence="3 9" id="KW-0479">Metal-binding</keyword>
<keyword evidence="10" id="KW-1015">Disulfide bond</keyword>
<evidence type="ECO:0000256" key="3">
    <source>
        <dbReference type="ARBA" id="ARBA00022723"/>
    </source>
</evidence>
<feature type="binding site" evidence="9">
    <location>
        <position position="150"/>
    </location>
    <ligand>
        <name>Cu cation</name>
        <dbReference type="ChEBI" id="CHEBI:23378"/>
    </ligand>
</feature>
<dbReference type="Gene3D" id="3.40.30.10">
    <property type="entry name" value="Glutaredoxin"/>
    <property type="match status" value="1"/>
</dbReference>
<evidence type="ECO:0000256" key="2">
    <source>
        <dbReference type="ARBA" id="ARBA00010996"/>
    </source>
</evidence>
<dbReference type="Proteomes" id="UP001174694">
    <property type="component" value="Unassembled WGS sequence"/>
</dbReference>
<dbReference type="GO" id="GO:0005743">
    <property type="term" value="C:mitochondrial inner membrane"/>
    <property type="evidence" value="ECO:0007669"/>
    <property type="project" value="UniProtKB-SubCell"/>
</dbReference>
<name>A0AA38S8Y3_9PEZI</name>
<evidence type="ECO:0000256" key="7">
    <source>
        <dbReference type="ARBA" id="ARBA00023136"/>
    </source>
</evidence>
<dbReference type="CDD" id="cd02968">
    <property type="entry name" value="SCO"/>
    <property type="match status" value="1"/>
</dbReference>
<dbReference type="GO" id="GO:0016531">
    <property type="term" value="F:copper chaperone activity"/>
    <property type="evidence" value="ECO:0007669"/>
    <property type="project" value="InterPro"/>
</dbReference>
<keyword evidence="4 8" id="KW-0999">Mitochondrion inner membrane</keyword>
<keyword evidence="6 8" id="KW-0496">Mitochondrion</keyword>
<protein>
    <submittedName>
        <fullName evidence="12">Uncharacterized protein</fullName>
    </submittedName>
</protein>
<sequence>MSRSIAPAWKLAQTCEAFQARQCRRFLSLAQGAAARRPVAPRAIELRQHQPTVQKRFKYKTVEEAKSRYRSGPFSFKAGVLFVLTGGGLVWYFEHEKERMNRKRIAEATKGTGTPKVGGPFELIDQNGNKFTDQDLKGKYSLVYFGFTHCPDICPEELDKMAIMFDLVEKERPGVLNGVFVTCDPARDTPSELKTYLAEFHPKFIGLTGTYDEIKAMCKTYRVYFSTPQHVKPGQDYLVDHSIYFYLMDPEGDFVEALGRQHSPQQAAKIILNHIRDYKGKLKTD</sequence>
<accession>A0AA38S8Y3</accession>
<evidence type="ECO:0000256" key="9">
    <source>
        <dbReference type="PIRSR" id="PIRSR037736-1"/>
    </source>
</evidence>
<gene>
    <name evidence="12" type="ORF">NKR23_g1767</name>
</gene>
<dbReference type="GO" id="GO:0005507">
    <property type="term" value="F:copper ion binding"/>
    <property type="evidence" value="ECO:0007669"/>
    <property type="project" value="InterPro"/>
</dbReference>
<dbReference type="SUPFAM" id="SSF52833">
    <property type="entry name" value="Thioredoxin-like"/>
    <property type="match status" value="1"/>
</dbReference>
<dbReference type="FunFam" id="3.40.30.10:FF:000013">
    <property type="entry name" value="Blast:Protein SCO1 homolog, mitochondrial"/>
    <property type="match status" value="1"/>
</dbReference>
<comment type="subcellular location">
    <subcellularLocation>
        <location evidence="1 8">Mitochondrion inner membrane</location>
    </subcellularLocation>
</comment>
<dbReference type="PANTHER" id="PTHR12151:SF5">
    <property type="entry name" value="AT19154P"/>
    <property type="match status" value="1"/>
</dbReference>
<evidence type="ECO:0000313" key="13">
    <source>
        <dbReference type="Proteomes" id="UP001174694"/>
    </source>
</evidence>
<keyword evidence="13" id="KW-1185">Reference proteome</keyword>
<keyword evidence="7 11" id="KW-0472">Membrane</keyword>
<dbReference type="GO" id="GO:0045454">
    <property type="term" value="P:cell redox homeostasis"/>
    <property type="evidence" value="ECO:0007669"/>
    <property type="project" value="UniProtKB-ARBA"/>
</dbReference>
<dbReference type="InterPro" id="IPR036249">
    <property type="entry name" value="Thioredoxin-like_sf"/>
</dbReference>
<evidence type="ECO:0000256" key="5">
    <source>
        <dbReference type="ARBA" id="ARBA00023008"/>
    </source>
</evidence>
<organism evidence="12 13">
    <name type="scientific">Pleurostoma richardsiae</name>
    <dbReference type="NCBI Taxonomy" id="41990"/>
    <lineage>
        <taxon>Eukaryota</taxon>
        <taxon>Fungi</taxon>
        <taxon>Dikarya</taxon>
        <taxon>Ascomycota</taxon>
        <taxon>Pezizomycotina</taxon>
        <taxon>Sordariomycetes</taxon>
        <taxon>Sordariomycetidae</taxon>
        <taxon>Calosphaeriales</taxon>
        <taxon>Pleurostomataceae</taxon>
        <taxon>Pleurostoma</taxon>
    </lineage>
</organism>
<comment type="caution">
    <text evidence="12">The sequence shown here is derived from an EMBL/GenBank/DDBJ whole genome shotgun (WGS) entry which is preliminary data.</text>
</comment>
<feature type="binding site" evidence="9">
    <location>
        <position position="241"/>
    </location>
    <ligand>
        <name>Cu cation</name>
        <dbReference type="ChEBI" id="CHEBI:23378"/>
    </ligand>
</feature>
<evidence type="ECO:0000256" key="11">
    <source>
        <dbReference type="SAM" id="Phobius"/>
    </source>
</evidence>
<evidence type="ECO:0000256" key="6">
    <source>
        <dbReference type="ARBA" id="ARBA00023128"/>
    </source>
</evidence>
<evidence type="ECO:0000256" key="1">
    <source>
        <dbReference type="ARBA" id="ARBA00004273"/>
    </source>
</evidence>
<evidence type="ECO:0000313" key="12">
    <source>
        <dbReference type="EMBL" id="KAJ9155221.1"/>
    </source>
</evidence>
<dbReference type="AlphaFoldDB" id="A0AA38S8Y3"/>
<keyword evidence="11" id="KW-0812">Transmembrane</keyword>
<feature type="transmembrane region" description="Helical" evidence="11">
    <location>
        <begin position="74"/>
        <end position="93"/>
    </location>
</feature>
<dbReference type="GO" id="GO:0033617">
    <property type="term" value="P:mitochondrial respiratory chain complex IV assembly"/>
    <property type="evidence" value="ECO:0007669"/>
    <property type="project" value="TreeGrafter"/>
</dbReference>
<dbReference type="EMBL" id="JANBVO010000003">
    <property type="protein sequence ID" value="KAJ9155221.1"/>
    <property type="molecule type" value="Genomic_DNA"/>
</dbReference>
<evidence type="ECO:0000256" key="8">
    <source>
        <dbReference type="PIRNR" id="PIRNR037736"/>
    </source>
</evidence>